<dbReference type="InterPro" id="IPR005784">
    <property type="entry name" value="D_amino_transT"/>
</dbReference>
<accession>A0ABT4X788</accession>
<evidence type="ECO:0000256" key="6">
    <source>
        <dbReference type="ARBA" id="ARBA00022576"/>
    </source>
</evidence>
<organism evidence="13 14">
    <name type="scientific">Bacillus changyiensis</name>
    <dbReference type="NCBI Taxonomy" id="3004103"/>
    <lineage>
        <taxon>Bacteria</taxon>
        <taxon>Bacillati</taxon>
        <taxon>Bacillota</taxon>
        <taxon>Bacilli</taxon>
        <taxon>Bacillales</taxon>
        <taxon>Bacillaceae</taxon>
        <taxon>Bacillus</taxon>
    </lineage>
</organism>
<comment type="caution">
    <text evidence="13">The sequence shown here is derived from an EMBL/GenBank/DDBJ whole genome shotgun (WGS) entry which is preliminary data.</text>
</comment>
<dbReference type="InterPro" id="IPR043132">
    <property type="entry name" value="BCAT-like_C"/>
</dbReference>
<dbReference type="InterPro" id="IPR050571">
    <property type="entry name" value="Class-IV_PLP-Dep_Aminotrnsfr"/>
</dbReference>
<dbReference type="PANTHER" id="PTHR42743:SF10">
    <property type="entry name" value="D-ALANINE AMINOTRANSFERASE"/>
    <property type="match status" value="1"/>
</dbReference>
<evidence type="ECO:0000256" key="9">
    <source>
        <dbReference type="ARBA" id="ARBA00047911"/>
    </source>
</evidence>
<keyword evidence="8 11" id="KW-0663">Pyridoxal phosphate</keyword>
<dbReference type="CDD" id="cd01558">
    <property type="entry name" value="D-AAT_like"/>
    <property type="match status" value="1"/>
</dbReference>
<evidence type="ECO:0000256" key="8">
    <source>
        <dbReference type="ARBA" id="ARBA00022898"/>
    </source>
</evidence>
<dbReference type="PROSITE" id="PS00770">
    <property type="entry name" value="AA_TRANSFER_CLASS_4"/>
    <property type="match status" value="1"/>
</dbReference>
<evidence type="ECO:0000256" key="4">
    <source>
        <dbReference type="ARBA" id="ARBA00012874"/>
    </source>
</evidence>
<dbReference type="InterPro" id="IPR036038">
    <property type="entry name" value="Aminotransferase-like"/>
</dbReference>
<dbReference type="NCBIfam" id="TIGR01121">
    <property type="entry name" value="D_amino_aminoT"/>
    <property type="match status" value="1"/>
</dbReference>
<keyword evidence="14" id="KW-1185">Reference proteome</keyword>
<evidence type="ECO:0000256" key="7">
    <source>
        <dbReference type="ARBA" id="ARBA00022679"/>
    </source>
</evidence>
<sequence>MKVLFNGRFVERSECKVDIEDRGYQFGDGVYEVIRVYNGTFYLLHEHIARLFRSASEIELVLPFSEAELRDQLKELIIINKVDDGGIYLQVTRGTAPRKHQYKPGLKPQFIAYPLPVEKPVFQQQTGVSVITAEDLRWLRCDIKSLNLLYNVMAKQKAYEASAFEAILLRGGVVTEGTTSNVFVVKHQIIYTHPATNLILNGITRRKLLELFQKNGWPYQEKKITKDQLLTADEVFITSTTAEVMPVTVIDGQNIGAGTPGRLTKEVQKAFQHHILLETSKK</sequence>
<dbReference type="GO" id="GO:0047810">
    <property type="term" value="F:D-alanine-2-oxoglutarate aminotransferase activity"/>
    <property type="evidence" value="ECO:0007669"/>
    <property type="project" value="UniProtKB-EC"/>
</dbReference>
<comment type="function">
    <text evidence="12">Acts on the D-isomers of alanine, leucine, aspartate, glutamate, aminobutyrate, norvaline and asparagine. The enzyme transfers an amino group from a substrate D-amino acid to the pyridoxal phosphate cofactor to form pyridoxamine and an alpha-keto acid in the first half-reaction.</text>
</comment>
<dbReference type="Pfam" id="PF01063">
    <property type="entry name" value="Aminotran_4"/>
    <property type="match status" value="1"/>
</dbReference>
<evidence type="ECO:0000256" key="1">
    <source>
        <dbReference type="ARBA" id="ARBA00001933"/>
    </source>
</evidence>
<evidence type="ECO:0000313" key="13">
    <source>
        <dbReference type="EMBL" id="MDA7028141.1"/>
    </source>
</evidence>
<dbReference type="Gene3D" id="3.20.10.10">
    <property type="entry name" value="D-amino Acid Aminotransferase, subunit A, domain 2"/>
    <property type="match status" value="1"/>
</dbReference>
<reference evidence="13 14" key="1">
    <citation type="submission" date="2023-01" db="EMBL/GenBank/DDBJ databases">
        <title>Bacillus changyiensis sp. nov., isolated from a coastal deposit.</title>
        <authorList>
            <person name="Xiao G."/>
            <person name="Lai Q."/>
            <person name="Hu Z."/>
            <person name="Shao Z."/>
        </authorList>
    </citation>
    <scope>NUCLEOTIDE SEQUENCE [LARGE SCALE GENOMIC DNA]</scope>
    <source>
        <strain evidence="13 14">CLL-7-23</strain>
    </source>
</reference>
<dbReference type="Gene3D" id="3.30.470.10">
    <property type="match status" value="1"/>
</dbReference>
<dbReference type="InterPro" id="IPR001544">
    <property type="entry name" value="Aminotrans_IV"/>
</dbReference>
<dbReference type="EMBL" id="JAQKAB010000013">
    <property type="protein sequence ID" value="MDA7028141.1"/>
    <property type="molecule type" value="Genomic_DNA"/>
</dbReference>
<keyword evidence="6 13" id="KW-0032">Aminotransferase</keyword>
<comment type="cofactor">
    <cofactor evidence="1 11">
        <name>pyridoxal 5'-phosphate</name>
        <dbReference type="ChEBI" id="CHEBI:597326"/>
    </cofactor>
</comment>
<dbReference type="RefSeq" id="WP_271341958.1">
    <property type="nucleotide sequence ID" value="NZ_JAQKAB010000013.1"/>
</dbReference>
<dbReference type="PANTHER" id="PTHR42743">
    <property type="entry name" value="AMINO-ACID AMINOTRANSFERASE"/>
    <property type="match status" value="1"/>
</dbReference>
<gene>
    <name evidence="13" type="primary">dat</name>
    <name evidence="13" type="ORF">PJ311_16330</name>
</gene>
<evidence type="ECO:0000313" key="14">
    <source>
        <dbReference type="Proteomes" id="UP001211894"/>
    </source>
</evidence>
<dbReference type="InterPro" id="IPR043131">
    <property type="entry name" value="BCAT-like_N"/>
</dbReference>
<evidence type="ECO:0000256" key="11">
    <source>
        <dbReference type="RuleBase" id="RU004516"/>
    </source>
</evidence>
<dbReference type="Proteomes" id="UP001211894">
    <property type="component" value="Unassembled WGS sequence"/>
</dbReference>
<comment type="similarity">
    <text evidence="2 10">Belongs to the class-IV pyridoxal-phosphate-dependent aminotransferase family.</text>
</comment>
<dbReference type="SUPFAM" id="SSF56752">
    <property type="entry name" value="D-aminoacid aminotransferase-like PLP-dependent enzymes"/>
    <property type="match status" value="1"/>
</dbReference>
<evidence type="ECO:0000256" key="12">
    <source>
        <dbReference type="RuleBase" id="RU004520"/>
    </source>
</evidence>
<protein>
    <recommendedName>
        <fullName evidence="5 12">D-alanine aminotransferase</fullName>
        <ecNumber evidence="4 12">2.6.1.21</ecNumber>
    </recommendedName>
</protein>
<keyword evidence="7 13" id="KW-0808">Transferase</keyword>
<evidence type="ECO:0000256" key="3">
    <source>
        <dbReference type="ARBA" id="ARBA00011738"/>
    </source>
</evidence>
<comment type="catalytic activity">
    <reaction evidence="9 12">
        <text>D-alanine + 2-oxoglutarate = D-glutamate + pyruvate</text>
        <dbReference type="Rhea" id="RHEA:15869"/>
        <dbReference type="ChEBI" id="CHEBI:15361"/>
        <dbReference type="ChEBI" id="CHEBI:16810"/>
        <dbReference type="ChEBI" id="CHEBI:29986"/>
        <dbReference type="ChEBI" id="CHEBI:57416"/>
        <dbReference type="EC" id="2.6.1.21"/>
    </reaction>
</comment>
<comment type="subunit">
    <text evidence="3">Homodimer.</text>
</comment>
<name>A0ABT4X788_9BACI</name>
<proteinExistence type="inferred from homology"/>
<evidence type="ECO:0000256" key="5">
    <source>
        <dbReference type="ARBA" id="ARBA00021779"/>
    </source>
</evidence>
<dbReference type="InterPro" id="IPR018300">
    <property type="entry name" value="Aminotrans_IV_CS"/>
</dbReference>
<evidence type="ECO:0000256" key="2">
    <source>
        <dbReference type="ARBA" id="ARBA00009320"/>
    </source>
</evidence>
<dbReference type="EC" id="2.6.1.21" evidence="4 12"/>
<evidence type="ECO:0000256" key="10">
    <source>
        <dbReference type="RuleBase" id="RU004106"/>
    </source>
</evidence>